<feature type="non-terminal residue" evidence="1">
    <location>
        <position position="1"/>
    </location>
</feature>
<protein>
    <submittedName>
        <fullName evidence="1">Uncharacterized protein</fullName>
    </submittedName>
</protein>
<reference evidence="1" key="1">
    <citation type="submission" date="2021-02" db="EMBL/GenBank/DDBJ databases">
        <authorList>
            <person name="Nowell W R."/>
        </authorList>
    </citation>
    <scope>NUCLEOTIDE SEQUENCE</scope>
</reference>
<dbReference type="AlphaFoldDB" id="A0A8S2Z0R3"/>
<evidence type="ECO:0000313" key="2">
    <source>
        <dbReference type="Proteomes" id="UP000681722"/>
    </source>
</evidence>
<dbReference type="EMBL" id="CAJOBC010124272">
    <property type="protein sequence ID" value="CAF4587804.1"/>
    <property type="molecule type" value="Genomic_DNA"/>
</dbReference>
<name>A0A8S2Z0R3_9BILA</name>
<proteinExistence type="predicted"/>
<dbReference type="Proteomes" id="UP000681722">
    <property type="component" value="Unassembled WGS sequence"/>
</dbReference>
<evidence type="ECO:0000313" key="1">
    <source>
        <dbReference type="EMBL" id="CAF4587804.1"/>
    </source>
</evidence>
<comment type="caution">
    <text evidence="1">The sequence shown here is derived from an EMBL/GenBank/DDBJ whole genome shotgun (WGS) entry which is preliminary data.</text>
</comment>
<sequence length="157" mass="18059">QQQKLLTTDCMKYYLRMIETHKYQTIGDDSFERYVEEYSIELNGDIEQALDKLCQFLNEVTPPLSARLHNTLKLNSKLITTTAITTTTTNTNVNENQQYLISLDSRIKISPGLLQQNNDTDTDRWCKLLNIFNKQLPLSSQILWGSAATDSAITLYF</sequence>
<organism evidence="1 2">
    <name type="scientific">Didymodactylos carnosus</name>
    <dbReference type="NCBI Taxonomy" id="1234261"/>
    <lineage>
        <taxon>Eukaryota</taxon>
        <taxon>Metazoa</taxon>
        <taxon>Spiralia</taxon>
        <taxon>Gnathifera</taxon>
        <taxon>Rotifera</taxon>
        <taxon>Eurotatoria</taxon>
        <taxon>Bdelloidea</taxon>
        <taxon>Philodinida</taxon>
        <taxon>Philodinidae</taxon>
        <taxon>Didymodactylos</taxon>
    </lineage>
</organism>
<accession>A0A8S2Z0R3</accession>
<gene>
    <name evidence="1" type="ORF">SRO942_LOCUS48377</name>
</gene>